<dbReference type="Pfam" id="PF08780">
    <property type="entry name" value="NTase_sub_bind"/>
    <property type="match status" value="1"/>
</dbReference>
<dbReference type="EMBL" id="JBHTCO010000045">
    <property type="protein sequence ID" value="MFC7395432.1"/>
    <property type="molecule type" value="Genomic_DNA"/>
</dbReference>
<dbReference type="Proteomes" id="UP001596505">
    <property type="component" value="Unassembled WGS sequence"/>
</dbReference>
<evidence type="ECO:0000313" key="2">
    <source>
        <dbReference type="Proteomes" id="UP001596505"/>
    </source>
</evidence>
<dbReference type="Gene3D" id="1.20.120.330">
    <property type="entry name" value="Nucleotidyltransferases domain 2"/>
    <property type="match status" value="1"/>
</dbReference>
<sequence length="131" mass="15015">MERLYERVSLARQALLALEEVMEINEPTAIERDASIHRFAFTFDAVCKAARLMLYEVEGLNVFSPKGVVRSCFEVGLFDVAENRQALQMVVDRNLTGLTYDETLANEIYGRLKLYFSLLQKWFQGIQAKTA</sequence>
<keyword evidence="2" id="KW-1185">Reference proteome</keyword>
<reference evidence="2" key="1">
    <citation type="journal article" date="2019" name="Int. J. Syst. Evol. Microbiol.">
        <title>The Global Catalogue of Microorganisms (GCM) 10K type strain sequencing project: providing services to taxonomists for standard genome sequencing and annotation.</title>
        <authorList>
            <consortium name="The Broad Institute Genomics Platform"/>
            <consortium name="The Broad Institute Genome Sequencing Center for Infectious Disease"/>
            <person name="Wu L."/>
            <person name="Ma J."/>
        </authorList>
    </citation>
    <scope>NUCLEOTIDE SEQUENCE [LARGE SCALE GENOMIC DNA]</scope>
    <source>
        <strain evidence="2">CGMCC 1.16305</strain>
    </source>
</reference>
<evidence type="ECO:0000313" key="1">
    <source>
        <dbReference type="EMBL" id="MFC7395432.1"/>
    </source>
</evidence>
<comment type="caution">
    <text evidence="1">The sequence shown here is derived from an EMBL/GenBank/DDBJ whole genome shotgun (WGS) entry which is preliminary data.</text>
</comment>
<dbReference type="RefSeq" id="WP_380970012.1">
    <property type="nucleotide sequence ID" value="NZ_JBHTCO010000045.1"/>
</dbReference>
<dbReference type="SUPFAM" id="SSF81593">
    <property type="entry name" value="Nucleotidyltransferase substrate binding subunit/domain"/>
    <property type="match status" value="1"/>
</dbReference>
<protein>
    <submittedName>
        <fullName evidence="1">Nucleotidyltransferase substrate binding protein</fullName>
    </submittedName>
</protein>
<name>A0ABW2Q1F7_9BACL</name>
<organism evidence="1 2">
    <name type="scientific">Scopulibacillus cellulosilyticus</name>
    <dbReference type="NCBI Taxonomy" id="2665665"/>
    <lineage>
        <taxon>Bacteria</taxon>
        <taxon>Bacillati</taxon>
        <taxon>Bacillota</taxon>
        <taxon>Bacilli</taxon>
        <taxon>Bacillales</taxon>
        <taxon>Sporolactobacillaceae</taxon>
        <taxon>Scopulibacillus</taxon>
    </lineage>
</organism>
<gene>
    <name evidence="1" type="ORF">ACFQRG_21220</name>
</gene>
<dbReference type="InterPro" id="IPR010235">
    <property type="entry name" value="HepT"/>
</dbReference>
<accession>A0ABW2Q1F7</accession>
<proteinExistence type="predicted"/>